<feature type="transmembrane region" description="Helical" evidence="1">
    <location>
        <begin position="25"/>
        <end position="44"/>
    </location>
</feature>
<protein>
    <submittedName>
        <fullName evidence="2">Uncharacterized protein</fullName>
    </submittedName>
</protein>
<comment type="caution">
    <text evidence="2">The sequence shown here is derived from an EMBL/GenBank/DDBJ whole genome shotgun (WGS) entry which is preliminary data.</text>
</comment>
<organism evidence="2 3">
    <name type="scientific">Candidatus Campbellbacteria bacterium CG22_combo_CG10-13_8_21_14_all_36_13</name>
    <dbReference type="NCBI Taxonomy" id="1974529"/>
    <lineage>
        <taxon>Bacteria</taxon>
        <taxon>Candidatus Campbelliibacteriota</taxon>
    </lineage>
</organism>
<evidence type="ECO:0000256" key="1">
    <source>
        <dbReference type="SAM" id="Phobius"/>
    </source>
</evidence>
<keyword evidence="1" id="KW-0812">Transmembrane</keyword>
<proteinExistence type="predicted"/>
<keyword evidence="1" id="KW-1133">Transmembrane helix</keyword>
<name>A0A2H0DYP8_9BACT</name>
<dbReference type="EMBL" id="PCTT01000013">
    <property type="protein sequence ID" value="PIP87303.1"/>
    <property type="molecule type" value="Genomic_DNA"/>
</dbReference>
<dbReference type="Proteomes" id="UP000231143">
    <property type="component" value="Unassembled WGS sequence"/>
</dbReference>
<dbReference type="AlphaFoldDB" id="A0A2H0DYP8"/>
<reference evidence="2 3" key="1">
    <citation type="submission" date="2017-09" db="EMBL/GenBank/DDBJ databases">
        <title>Depth-based differentiation of microbial function through sediment-hosted aquifers and enrichment of novel symbionts in the deep terrestrial subsurface.</title>
        <authorList>
            <person name="Probst A.J."/>
            <person name="Ladd B."/>
            <person name="Jarett J.K."/>
            <person name="Geller-Mcgrath D.E."/>
            <person name="Sieber C.M."/>
            <person name="Emerson J.B."/>
            <person name="Anantharaman K."/>
            <person name="Thomas B.C."/>
            <person name="Malmstrom R."/>
            <person name="Stieglmeier M."/>
            <person name="Klingl A."/>
            <person name="Woyke T."/>
            <person name="Ryan C.M."/>
            <person name="Banfield J.F."/>
        </authorList>
    </citation>
    <scope>NUCLEOTIDE SEQUENCE [LARGE SCALE GENOMIC DNA]</scope>
    <source>
        <strain evidence="2">CG22_combo_CG10-13_8_21_14_all_36_13</strain>
    </source>
</reference>
<evidence type="ECO:0000313" key="3">
    <source>
        <dbReference type="Proteomes" id="UP000231143"/>
    </source>
</evidence>
<sequence length="286" mass="31900">MYSQYFVESCIKKVIIVHIMKTSNIIFSILSLLIIGLIAYGAFFKDQEVKTETLKEVVRDESIGLSFSYKGGEDGYVMTTHIKDEYADSSFVKLYTLMQKEDYDFFQTQTEATEGPPSLGITIFANPEGLSADMWVDGNPSLSNTGLLVGEIDRDVVIGGVDALRYMIDGLYKTQMVVVSNGGYIYVVSGAFLDEDSDIYRDFGELIDSFEFISATDLETVGTKIDPRVVCESALMYMTFENGDDADMFVSECIDGKYPEVIDKYILENVSSHLFQKSKNLVSKGA</sequence>
<evidence type="ECO:0000313" key="2">
    <source>
        <dbReference type="EMBL" id="PIP87303.1"/>
    </source>
</evidence>
<keyword evidence="1" id="KW-0472">Membrane</keyword>
<gene>
    <name evidence="2" type="ORF">COW81_01125</name>
</gene>
<accession>A0A2H0DYP8</accession>